<organism evidence="2 3">
    <name type="scientific">Bradyrhizobium zhengyangense</name>
    <dbReference type="NCBI Taxonomy" id="2911009"/>
    <lineage>
        <taxon>Bacteria</taxon>
        <taxon>Pseudomonadati</taxon>
        <taxon>Pseudomonadota</taxon>
        <taxon>Alphaproteobacteria</taxon>
        <taxon>Hyphomicrobiales</taxon>
        <taxon>Nitrobacteraceae</taxon>
        <taxon>Bradyrhizobium</taxon>
    </lineage>
</organism>
<proteinExistence type="predicted"/>
<accession>A0A9X1U7R5</accession>
<dbReference type="Proteomes" id="UP001139054">
    <property type="component" value="Unassembled WGS sequence"/>
</dbReference>
<sequence>MVWLLIGWKKYYETPVDESGAAVGPARLVREEPIYADLSPQELERYHALSDDQERQKFLEGVTTTTSKPPDYEPSVESLRDLTRELSDLATKIQVRSEGSRAHNRAAAETRVNAQDSSAEPTGRVTSNRAAGARPRTTSENRSTNGATGGAIKALGRLIRDRALRSGAEITASPEAETDAASADPDPFQSPFSCNVVATFDEFCKKANFNPPTPLAFDALRLFKDFEKEQQPQSPGKIQLALSGERRRLESTIAEHQWRLDAVKGKLGTLPWRALAISSSGLKRKRRKSRELLLLDELNVRGAAWTKLGQAKVSFDPDPIGKATRQKINQAARLLASDWSDKIRVEDQGVFSVYQDTEEGQTIIQFASGQAGSVFVTLPGLLDPTDVARQVLEAMRGALADGLNPSDPVVVLNGAFPEINMKEIISGRVVVRSRSDQAEPIMQRIGMLYDRAPLTPENTSILSAMPASAEDLARLGLDSADFDLWEALPQAYGQTIADRGFSPASTTHATASEFSRALRSKENVIVLVAHAESDCLYFPDGSQVRPADIEAMRDEIDRNKPVVYLFCCETAQYSMVESISQTLLRCGAAAVVAPQETIRPDLSRPLFSNFLALASGQPPITGLRDAENATGNYSMETWLG</sequence>
<evidence type="ECO:0008006" key="4">
    <source>
        <dbReference type="Google" id="ProtNLM"/>
    </source>
</evidence>
<reference evidence="2" key="1">
    <citation type="submission" date="2022-01" db="EMBL/GenBank/DDBJ databases">
        <title>Genome sequnece data of strain Bradyrhizobium sp. nov.</title>
        <authorList>
            <person name="Zhang J."/>
        </authorList>
    </citation>
    <scope>NUCLEOTIDE SEQUENCE</scope>
    <source>
        <strain evidence="2">WYCCWR 13023</strain>
    </source>
</reference>
<dbReference type="RefSeq" id="WP_237858971.1">
    <property type="nucleotide sequence ID" value="NZ_JAKLTY010000002.1"/>
</dbReference>
<feature type="compositionally biased region" description="Polar residues" evidence="1">
    <location>
        <begin position="136"/>
        <end position="146"/>
    </location>
</feature>
<evidence type="ECO:0000256" key="1">
    <source>
        <dbReference type="SAM" id="MobiDB-lite"/>
    </source>
</evidence>
<evidence type="ECO:0000313" key="3">
    <source>
        <dbReference type="Proteomes" id="UP001139054"/>
    </source>
</evidence>
<feature type="region of interest" description="Disordered" evidence="1">
    <location>
        <begin position="95"/>
        <end position="153"/>
    </location>
</feature>
<protein>
    <recommendedName>
        <fullName evidence="4">CHAT domain-containing protein</fullName>
    </recommendedName>
</protein>
<dbReference type="AlphaFoldDB" id="A0A9X1U7R5"/>
<comment type="caution">
    <text evidence="2">The sequence shown here is derived from an EMBL/GenBank/DDBJ whole genome shotgun (WGS) entry which is preliminary data.</text>
</comment>
<name>A0A9X1U7R5_9BRAD</name>
<gene>
    <name evidence="2" type="ORF">L6654_03350</name>
</gene>
<dbReference type="EMBL" id="JAKLTY010000002">
    <property type="protein sequence ID" value="MCG2625649.1"/>
    <property type="molecule type" value="Genomic_DNA"/>
</dbReference>
<feature type="compositionally biased region" description="Polar residues" evidence="1">
    <location>
        <begin position="112"/>
        <end position="129"/>
    </location>
</feature>
<evidence type="ECO:0000313" key="2">
    <source>
        <dbReference type="EMBL" id="MCG2625649.1"/>
    </source>
</evidence>